<organism evidence="3 4">
    <name type="scientific">Pseudomonas lini</name>
    <dbReference type="NCBI Taxonomy" id="163011"/>
    <lineage>
        <taxon>Bacteria</taxon>
        <taxon>Pseudomonadati</taxon>
        <taxon>Pseudomonadota</taxon>
        <taxon>Gammaproteobacteria</taxon>
        <taxon>Pseudomonadales</taxon>
        <taxon>Pseudomonadaceae</taxon>
        <taxon>Pseudomonas</taxon>
    </lineage>
</organism>
<dbReference type="InterPro" id="IPR013430">
    <property type="entry name" value="Toxin_antidote_HigA"/>
</dbReference>
<dbReference type="PANTHER" id="PTHR36924">
    <property type="entry name" value="ANTITOXIN HIGA-1"/>
    <property type="match status" value="1"/>
</dbReference>
<gene>
    <name evidence="2" type="ORF">F7R14_14980</name>
    <name evidence="3" type="ORF">SAMN04490191_1275</name>
</gene>
<accession>A0A0J6H959</accession>
<dbReference type="RefSeq" id="WP_048396278.1">
    <property type="nucleotide sequence ID" value="NZ_JYLB01000006.1"/>
</dbReference>
<dbReference type="Gene3D" id="1.10.260.40">
    <property type="entry name" value="lambda repressor-like DNA-binding domains"/>
    <property type="match status" value="1"/>
</dbReference>
<dbReference type="AlphaFoldDB" id="A0A0J6H959"/>
<dbReference type="EMBL" id="VZPO01000005">
    <property type="protein sequence ID" value="KAB0504359.1"/>
    <property type="molecule type" value="Genomic_DNA"/>
</dbReference>
<evidence type="ECO:0000313" key="3">
    <source>
        <dbReference type="EMBL" id="SDS35716.1"/>
    </source>
</evidence>
<dbReference type="SUPFAM" id="SSF47413">
    <property type="entry name" value="lambda repressor-like DNA-binding domains"/>
    <property type="match status" value="1"/>
</dbReference>
<keyword evidence="4" id="KW-1185">Reference proteome</keyword>
<dbReference type="PATRIC" id="fig|163011.3.peg.4885"/>
<dbReference type="PANTHER" id="PTHR36924:SF1">
    <property type="entry name" value="ANTITOXIN HIGA-1"/>
    <property type="match status" value="1"/>
</dbReference>
<evidence type="ECO:0000313" key="2">
    <source>
        <dbReference type="EMBL" id="KAB0504359.1"/>
    </source>
</evidence>
<reference evidence="3" key="1">
    <citation type="submission" date="2016-10" db="EMBL/GenBank/DDBJ databases">
        <authorList>
            <person name="de Groot N.N."/>
        </authorList>
    </citation>
    <scope>NUCLEOTIDE SEQUENCE [LARGE SCALE GENOMIC DNA]</scope>
    <source>
        <strain evidence="3">BS3782</strain>
    </source>
</reference>
<dbReference type="GO" id="GO:0003677">
    <property type="term" value="F:DNA binding"/>
    <property type="evidence" value="ECO:0007669"/>
    <property type="project" value="UniProtKB-KW"/>
</dbReference>
<proteinExistence type="predicted"/>
<dbReference type="NCBIfam" id="TIGR02607">
    <property type="entry name" value="antidote_HigA"/>
    <property type="match status" value="1"/>
</dbReference>
<dbReference type="EMBL" id="LT629746">
    <property type="protein sequence ID" value="SDS35716.1"/>
    <property type="molecule type" value="Genomic_DNA"/>
</dbReference>
<dbReference type="Proteomes" id="UP000434925">
    <property type="component" value="Unassembled WGS sequence"/>
</dbReference>
<sequence>MSNSGMRPIHPGEILKKEFLEPLGITADGLASSLREVAGEVSALVMRERGVSPDLAKRLSICLKTTPEFWLNLQSTYDQRRAEIERG</sequence>
<name>A0A0J6H959_9PSED</name>
<evidence type="ECO:0000313" key="4">
    <source>
        <dbReference type="Proteomes" id="UP000182814"/>
    </source>
</evidence>
<evidence type="ECO:0000313" key="5">
    <source>
        <dbReference type="Proteomes" id="UP000434925"/>
    </source>
</evidence>
<reference evidence="4" key="2">
    <citation type="submission" date="2016-10" db="EMBL/GenBank/DDBJ databases">
        <authorList>
            <person name="Varghese N."/>
            <person name="Submissions S."/>
        </authorList>
    </citation>
    <scope>NUCLEOTIDE SEQUENCE [LARGE SCALE GENOMIC DNA]</scope>
    <source>
        <strain evidence="4">BS3782</strain>
    </source>
</reference>
<reference evidence="2 5" key="3">
    <citation type="submission" date="2019-09" db="EMBL/GenBank/DDBJ databases">
        <title>Draft genome sequences of 48 bacterial type strains from the CCUG.</title>
        <authorList>
            <person name="Tunovic T."/>
            <person name="Pineiro-Iglesias B."/>
            <person name="Unosson C."/>
            <person name="Inganas E."/>
            <person name="Ohlen M."/>
            <person name="Cardew S."/>
            <person name="Jensie-Markopoulos S."/>
            <person name="Salva-Serra F."/>
            <person name="Jaen-Luchoro D."/>
            <person name="Karlsson R."/>
            <person name="Svensson-Stadler L."/>
            <person name="Chun J."/>
            <person name="Moore E."/>
        </authorList>
    </citation>
    <scope>NUCLEOTIDE SEQUENCE [LARGE SCALE GENOMIC DNA]</scope>
    <source>
        <strain evidence="2 5">CCUG 51522</strain>
    </source>
</reference>
<dbReference type="Proteomes" id="UP000182814">
    <property type="component" value="Chromosome I"/>
</dbReference>
<keyword evidence="1" id="KW-0238">DNA-binding</keyword>
<protein>
    <submittedName>
        <fullName evidence="3">Addiction module antidote protein, HigA family</fullName>
    </submittedName>
    <submittedName>
        <fullName evidence="2">HigA family addiction module antidote protein</fullName>
    </submittedName>
</protein>
<dbReference type="InterPro" id="IPR010982">
    <property type="entry name" value="Lambda_DNA-bd_dom_sf"/>
</dbReference>
<evidence type="ECO:0000256" key="1">
    <source>
        <dbReference type="ARBA" id="ARBA00023125"/>
    </source>
</evidence>